<accession>A0ABY5L989</accession>
<keyword evidence="3" id="KW-1185">Reference proteome</keyword>
<dbReference type="EMBL" id="CP101740">
    <property type="protein sequence ID" value="UUL83352.1"/>
    <property type="molecule type" value="Genomic_DNA"/>
</dbReference>
<organism evidence="2 3">
    <name type="scientific">Sphingomonas qomolangmaensis</name>
    <dbReference type="NCBI Taxonomy" id="2918765"/>
    <lineage>
        <taxon>Bacteria</taxon>
        <taxon>Pseudomonadati</taxon>
        <taxon>Pseudomonadota</taxon>
        <taxon>Alphaproteobacteria</taxon>
        <taxon>Sphingomonadales</taxon>
        <taxon>Sphingomonadaceae</taxon>
        <taxon>Sphingomonas</taxon>
    </lineage>
</organism>
<feature type="chain" id="PRO_5046525757" evidence="1">
    <location>
        <begin position="23"/>
        <end position="114"/>
    </location>
</feature>
<evidence type="ECO:0000313" key="3">
    <source>
        <dbReference type="Proteomes" id="UP001058533"/>
    </source>
</evidence>
<sequence length="114" mass="12123">MMIRRKLTVAFLATMVAFPATAFAVDNDTALIRGGANTVTRALTVRTNDLNLDDPRGRAAVEQRVRLAAQQACGRVDMYGLRPPADYRRCLDQSVSNALAQVTTTGGAALGGAN</sequence>
<dbReference type="NCBIfam" id="TIGR04433">
    <property type="entry name" value="UrcA_uranyl"/>
    <property type="match status" value="1"/>
</dbReference>
<dbReference type="RefSeq" id="WP_256507193.1">
    <property type="nucleotide sequence ID" value="NZ_CP101740.1"/>
</dbReference>
<proteinExistence type="predicted"/>
<name>A0ABY5L989_9SPHN</name>
<protein>
    <submittedName>
        <fullName evidence="2">UrcA family protein</fullName>
    </submittedName>
</protein>
<keyword evidence="1" id="KW-0732">Signal</keyword>
<feature type="signal peptide" evidence="1">
    <location>
        <begin position="1"/>
        <end position="22"/>
    </location>
</feature>
<dbReference type="InterPro" id="IPR030972">
    <property type="entry name" value="UrcA_uranyl"/>
</dbReference>
<reference evidence="2" key="1">
    <citation type="submission" date="2022-07" db="EMBL/GenBank/DDBJ databases">
        <title>Sphingomonas sp. nov., a novel bacterium isolated from the north slope of the Mount Everest.</title>
        <authorList>
            <person name="Cui X."/>
            <person name="Liu Y."/>
        </authorList>
    </citation>
    <scope>NUCLEOTIDE SEQUENCE</scope>
    <source>
        <strain evidence="2">S5-59</strain>
    </source>
</reference>
<evidence type="ECO:0000256" key="1">
    <source>
        <dbReference type="SAM" id="SignalP"/>
    </source>
</evidence>
<evidence type="ECO:0000313" key="2">
    <source>
        <dbReference type="EMBL" id="UUL83352.1"/>
    </source>
</evidence>
<gene>
    <name evidence="2" type="ORF">NMP03_03725</name>
</gene>
<dbReference type="Proteomes" id="UP001058533">
    <property type="component" value="Chromosome"/>
</dbReference>